<dbReference type="EMBL" id="JADEXN010000298">
    <property type="protein sequence ID" value="MBE9042102.1"/>
    <property type="molecule type" value="Genomic_DNA"/>
</dbReference>
<gene>
    <name evidence="1" type="ORF">IQ235_15075</name>
</gene>
<evidence type="ECO:0000313" key="2">
    <source>
        <dbReference type="Proteomes" id="UP000621799"/>
    </source>
</evidence>
<dbReference type="SMART" id="SM00564">
    <property type="entry name" value="PQQ"/>
    <property type="match status" value="3"/>
</dbReference>
<keyword evidence="2" id="KW-1185">Reference proteome</keyword>
<dbReference type="AlphaFoldDB" id="A0A928VXN2"/>
<evidence type="ECO:0000313" key="1">
    <source>
        <dbReference type="EMBL" id="MBE9042102.1"/>
    </source>
</evidence>
<dbReference type="RefSeq" id="WP_264322280.1">
    <property type="nucleotide sequence ID" value="NZ_JADEXN010000298.1"/>
</dbReference>
<reference evidence="1" key="1">
    <citation type="submission" date="2020-10" db="EMBL/GenBank/DDBJ databases">
        <authorList>
            <person name="Castelo-Branco R."/>
            <person name="Eusebio N."/>
            <person name="Adriana R."/>
            <person name="Vieira A."/>
            <person name="Brugerolle De Fraissinette N."/>
            <person name="Rezende De Castro R."/>
            <person name="Schneider M.P."/>
            <person name="Vasconcelos V."/>
            <person name="Leao P.N."/>
        </authorList>
    </citation>
    <scope>NUCLEOTIDE SEQUENCE</scope>
    <source>
        <strain evidence="1">LEGE 11467</strain>
    </source>
</reference>
<dbReference type="SUPFAM" id="SSF50998">
    <property type="entry name" value="Quinoprotein alcohol dehydrogenase-like"/>
    <property type="match status" value="1"/>
</dbReference>
<dbReference type="InterPro" id="IPR015943">
    <property type="entry name" value="WD40/YVTN_repeat-like_dom_sf"/>
</dbReference>
<dbReference type="Proteomes" id="UP000621799">
    <property type="component" value="Unassembled WGS sequence"/>
</dbReference>
<organism evidence="1 2">
    <name type="scientific">Zarconia navalis LEGE 11467</name>
    <dbReference type="NCBI Taxonomy" id="1828826"/>
    <lineage>
        <taxon>Bacteria</taxon>
        <taxon>Bacillati</taxon>
        <taxon>Cyanobacteriota</taxon>
        <taxon>Cyanophyceae</taxon>
        <taxon>Oscillatoriophycideae</taxon>
        <taxon>Oscillatoriales</taxon>
        <taxon>Oscillatoriales incertae sedis</taxon>
        <taxon>Zarconia</taxon>
        <taxon>Zarconia navalis</taxon>
    </lineage>
</organism>
<name>A0A928VXN2_9CYAN</name>
<dbReference type="Gene3D" id="2.130.10.10">
    <property type="entry name" value="YVTN repeat-like/Quinoprotein amine dehydrogenase"/>
    <property type="match status" value="1"/>
</dbReference>
<comment type="caution">
    <text evidence="1">The sequence shown here is derived from an EMBL/GenBank/DDBJ whole genome shotgun (WGS) entry which is preliminary data.</text>
</comment>
<protein>
    <submittedName>
        <fullName evidence="1">Uncharacterized protein</fullName>
    </submittedName>
</protein>
<dbReference type="InterPro" id="IPR011047">
    <property type="entry name" value="Quinoprotein_ADH-like_sf"/>
</dbReference>
<dbReference type="InterPro" id="IPR018391">
    <property type="entry name" value="PQQ_b-propeller_rpt"/>
</dbReference>
<feature type="non-terminal residue" evidence="1">
    <location>
        <position position="392"/>
    </location>
</feature>
<accession>A0A928VXN2</accession>
<sequence length="392" mass="43162">MTLTRRTFNRRIVQFATGAVVPPVLLDRCRKPVSAPLNTTSMAAGVKTYINTAIDELTPETELLVPTYLGNDRRRFYGRGVPQSLNLRHQLPLGSGASYLGRSLKIWTGAGWTGQPTIIKDLDKTYAIVGSFDHHLRKLDLATNQVVWQYKFDDILKGSSTVYIDPLASDENRVVVLQGSRRGLKNPIRTPKPVPSFRAISFRTGQELWRLNIRLTRSFSRDNDSSAIDLGNGLLFNVAENGIGYFLNSATATATPKDGIVQPQVFSELQLYQDGDVKRYGGNLVAESSPARLDDRIFLAAGGGRIYGISTLTREVIWQFIAGGDLNGTIAISDENKLFCAVEREKVPGPGGVFKLDPNKPPEEAVEWFFPTANRGFSTWKGGIVGSVALND</sequence>
<proteinExistence type="predicted"/>